<feature type="region of interest" description="Disordered" evidence="9">
    <location>
        <begin position="392"/>
        <end position="517"/>
    </location>
</feature>
<comment type="subcellular location">
    <subcellularLocation>
        <location evidence="1">Membrane</location>
        <topology evidence="1">Lipid-anchor</topology>
        <topology evidence="1">GPI-anchor</topology>
    </subcellularLocation>
    <subcellularLocation>
        <location evidence="2">Secreted</location>
    </subcellularLocation>
</comment>
<dbReference type="Pfam" id="PF05730">
    <property type="entry name" value="CFEM"/>
    <property type="match status" value="1"/>
</dbReference>
<evidence type="ECO:0000256" key="7">
    <source>
        <dbReference type="ARBA" id="ARBA00023157"/>
    </source>
</evidence>
<keyword evidence="8" id="KW-0449">Lipoprotein</keyword>
<evidence type="ECO:0000313" key="13">
    <source>
        <dbReference type="EMBL" id="KAJ5155750.1"/>
    </source>
</evidence>
<feature type="signal peptide" evidence="11">
    <location>
        <begin position="1"/>
        <end position="22"/>
    </location>
</feature>
<dbReference type="Proteomes" id="UP001146351">
    <property type="component" value="Unassembled WGS sequence"/>
</dbReference>
<protein>
    <recommendedName>
        <fullName evidence="12">CFEM domain-containing protein</fullName>
    </recommendedName>
</protein>
<feature type="region of interest" description="Disordered" evidence="9">
    <location>
        <begin position="162"/>
        <end position="212"/>
    </location>
</feature>
<organism evidence="13 14">
    <name type="scientific">Penicillium capsulatum</name>
    <dbReference type="NCBI Taxonomy" id="69766"/>
    <lineage>
        <taxon>Eukaryota</taxon>
        <taxon>Fungi</taxon>
        <taxon>Dikarya</taxon>
        <taxon>Ascomycota</taxon>
        <taxon>Pezizomycotina</taxon>
        <taxon>Eurotiomycetes</taxon>
        <taxon>Eurotiomycetidae</taxon>
        <taxon>Eurotiales</taxon>
        <taxon>Aspergillaceae</taxon>
        <taxon>Penicillium</taxon>
    </lineage>
</organism>
<evidence type="ECO:0000256" key="3">
    <source>
        <dbReference type="ARBA" id="ARBA00010031"/>
    </source>
</evidence>
<feature type="region of interest" description="Disordered" evidence="9">
    <location>
        <begin position="577"/>
        <end position="620"/>
    </location>
</feature>
<feature type="compositionally biased region" description="Polar residues" evidence="9">
    <location>
        <begin position="606"/>
        <end position="615"/>
    </location>
</feature>
<dbReference type="OrthoDB" id="3946741at2759"/>
<evidence type="ECO:0000256" key="4">
    <source>
        <dbReference type="ARBA" id="ARBA00022525"/>
    </source>
</evidence>
<sequence>MLLLPVYRIFAMALAFVVRCSASDSSLPRDNSKLDLSKQVPDCAQTCVDNFIKSHYTPEDCRTPDDVACLCRTKTASELTLGEAALSCVYALCPAKVVKSSKVYRMCDSVSGAQPETHATITATTFGTVRSTTTADVTTTSSTASITSENTPQAVITPATFTTATTGDAPVSTSVHSSSSEDGGPNTTDQSTASPSTTPLVSKKEDEKQAVSPATVIGVSVTSGVAGSFIIGVAMFFFCKRWKQRNQAASDASGSEQDFEIGGTMTEPPGFSQNSSQRSSPSPGPKPGLGPSAASARAHQEMSESPRAIHPTSQCPLQFASIADMPSSEQRKKERIGFAFSSLSDWESSPRTLTPQHIPATTMRDQTSELCPKPLKWSVRPVSGETLFEEDELQQTAAERRPTPQTSNSPTVMTGLPPNPRALKNGFPAQQFLRTPNQQQPGPGPSSTNPSERRLGPPFIYRNSTTSNSSSAPNCSSESSDHASSNTNLTTPPFTAQGRILSGATRGKPEPPQPLATIASSPEIVSRPRIVRRNDIKRVQIRASPRPPSEVIAPYCPEDLWLKRTGTPAVHSQLSSALPYPSEVSPGTVLYPSSPKKRPQDMPNRVSPTSRNLTPSRCGEDLILRVD</sequence>
<dbReference type="EMBL" id="JAPQKO010000006">
    <property type="protein sequence ID" value="KAJ5155750.1"/>
    <property type="molecule type" value="Genomic_DNA"/>
</dbReference>
<evidence type="ECO:0000256" key="10">
    <source>
        <dbReference type="SAM" id="Phobius"/>
    </source>
</evidence>
<feature type="domain" description="CFEM" evidence="12">
    <location>
        <begin position="38"/>
        <end position="100"/>
    </location>
</feature>
<dbReference type="GO" id="GO:0005576">
    <property type="term" value="C:extracellular region"/>
    <property type="evidence" value="ECO:0007669"/>
    <property type="project" value="UniProtKB-SubCell"/>
</dbReference>
<evidence type="ECO:0000256" key="9">
    <source>
        <dbReference type="SAM" id="MobiDB-lite"/>
    </source>
</evidence>
<gene>
    <name evidence="13" type="ORF">N7492_008553</name>
</gene>
<keyword evidence="10" id="KW-0812">Transmembrane</keyword>
<keyword evidence="7" id="KW-1015">Disulfide bond</keyword>
<feature type="chain" id="PRO_5040829464" description="CFEM domain-containing protein" evidence="11">
    <location>
        <begin position="23"/>
        <end position="627"/>
    </location>
</feature>
<reference evidence="13" key="2">
    <citation type="journal article" date="2023" name="IMA Fungus">
        <title>Comparative genomic study of the Penicillium genus elucidates a diverse pangenome and 15 lateral gene transfer events.</title>
        <authorList>
            <person name="Petersen C."/>
            <person name="Sorensen T."/>
            <person name="Nielsen M.R."/>
            <person name="Sondergaard T.E."/>
            <person name="Sorensen J.L."/>
            <person name="Fitzpatrick D.A."/>
            <person name="Frisvad J.C."/>
            <person name="Nielsen K.L."/>
        </authorList>
    </citation>
    <scope>NUCLEOTIDE SEQUENCE</scope>
    <source>
        <strain evidence="13">IBT 21917</strain>
    </source>
</reference>
<feature type="compositionally biased region" description="Low complexity" evidence="9">
    <location>
        <begin position="463"/>
        <end position="478"/>
    </location>
</feature>
<keyword evidence="10" id="KW-1133">Transmembrane helix</keyword>
<evidence type="ECO:0000313" key="14">
    <source>
        <dbReference type="Proteomes" id="UP001146351"/>
    </source>
</evidence>
<keyword evidence="5" id="KW-0336">GPI-anchor</keyword>
<feature type="compositionally biased region" description="Polar residues" evidence="9">
    <location>
        <begin position="403"/>
        <end position="412"/>
    </location>
</feature>
<feature type="compositionally biased region" description="Low complexity" evidence="9">
    <location>
        <begin position="162"/>
        <end position="180"/>
    </location>
</feature>
<accession>A0A9W9HSY3</accession>
<keyword evidence="5" id="KW-0325">Glycoprotein</keyword>
<dbReference type="AlphaFoldDB" id="A0A9W9HSY3"/>
<name>A0A9W9HSY3_9EURO</name>
<feature type="region of interest" description="Disordered" evidence="9">
    <location>
        <begin position="249"/>
        <end position="311"/>
    </location>
</feature>
<evidence type="ECO:0000256" key="1">
    <source>
        <dbReference type="ARBA" id="ARBA00004589"/>
    </source>
</evidence>
<comment type="caution">
    <text evidence="13">The sequence shown here is derived from an EMBL/GenBank/DDBJ whole genome shotgun (WGS) entry which is preliminary data.</text>
</comment>
<keyword evidence="6 11" id="KW-0732">Signal</keyword>
<feature type="compositionally biased region" description="Low complexity" evidence="9">
    <location>
        <begin position="435"/>
        <end position="450"/>
    </location>
</feature>
<evidence type="ECO:0000256" key="11">
    <source>
        <dbReference type="SAM" id="SignalP"/>
    </source>
</evidence>
<evidence type="ECO:0000256" key="2">
    <source>
        <dbReference type="ARBA" id="ARBA00004613"/>
    </source>
</evidence>
<feature type="compositionally biased region" description="Polar residues" evidence="9">
    <location>
        <begin position="185"/>
        <end position="200"/>
    </location>
</feature>
<evidence type="ECO:0000259" key="12">
    <source>
        <dbReference type="Pfam" id="PF05730"/>
    </source>
</evidence>
<keyword evidence="4" id="KW-0964">Secreted</keyword>
<evidence type="ECO:0000256" key="8">
    <source>
        <dbReference type="ARBA" id="ARBA00023288"/>
    </source>
</evidence>
<proteinExistence type="inferred from homology"/>
<reference evidence="13" key="1">
    <citation type="submission" date="2022-11" db="EMBL/GenBank/DDBJ databases">
        <authorList>
            <person name="Petersen C."/>
        </authorList>
    </citation>
    <scope>NUCLEOTIDE SEQUENCE</scope>
    <source>
        <strain evidence="13">IBT 21917</strain>
    </source>
</reference>
<comment type="similarity">
    <text evidence="3">Belongs to the RBT5 family.</text>
</comment>
<evidence type="ECO:0000256" key="5">
    <source>
        <dbReference type="ARBA" id="ARBA00022622"/>
    </source>
</evidence>
<dbReference type="GO" id="GO:0098552">
    <property type="term" value="C:side of membrane"/>
    <property type="evidence" value="ECO:0007669"/>
    <property type="project" value="UniProtKB-KW"/>
</dbReference>
<evidence type="ECO:0000256" key="6">
    <source>
        <dbReference type="ARBA" id="ARBA00022729"/>
    </source>
</evidence>
<keyword evidence="14" id="KW-1185">Reference proteome</keyword>
<feature type="compositionally biased region" description="Polar residues" evidence="9">
    <location>
        <begin position="482"/>
        <end position="494"/>
    </location>
</feature>
<keyword evidence="10" id="KW-0472">Membrane</keyword>
<feature type="transmembrane region" description="Helical" evidence="10">
    <location>
        <begin position="216"/>
        <end position="238"/>
    </location>
</feature>
<feature type="compositionally biased region" description="Low complexity" evidence="9">
    <location>
        <begin position="269"/>
        <end position="281"/>
    </location>
</feature>
<dbReference type="InterPro" id="IPR008427">
    <property type="entry name" value="Extracellular_membr_CFEM_dom"/>
</dbReference>